<feature type="chain" id="PRO_5022720013" description="3-keto-alpha-glucoside-1,2-lyase/3-keto-2-hydroxy-glucal hydratase domain-containing protein" evidence="1">
    <location>
        <begin position="31"/>
        <end position="240"/>
    </location>
</feature>
<protein>
    <recommendedName>
        <fullName evidence="2">3-keto-alpha-glucoside-1,2-lyase/3-keto-2-hydroxy-glucal hydratase domain-containing protein</fullName>
    </recommendedName>
</protein>
<comment type="caution">
    <text evidence="3">The sequence shown here is derived from an EMBL/GenBank/DDBJ whole genome shotgun (WGS) entry which is preliminary data.</text>
</comment>
<evidence type="ECO:0000313" key="3">
    <source>
        <dbReference type="EMBL" id="TWT58047.1"/>
    </source>
</evidence>
<dbReference type="GO" id="GO:0016787">
    <property type="term" value="F:hydrolase activity"/>
    <property type="evidence" value="ECO:0007669"/>
    <property type="project" value="InterPro"/>
</dbReference>
<organism evidence="3 4">
    <name type="scientific">Thalassoglobus neptunius</name>
    <dbReference type="NCBI Taxonomy" id="1938619"/>
    <lineage>
        <taxon>Bacteria</taxon>
        <taxon>Pseudomonadati</taxon>
        <taxon>Planctomycetota</taxon>
        <taxon>Planctomycetia</taxon>
        <taxon>Planctomycetales</taxon>
        <taxon>Planctomycetaceae</taxon>
        <taxon>Thalassoglobus</taxon>
    </lineage>
</organism>
<evidence type="ECO:0000259" key="2">
    <source>
        <dbReference type="Pfam" id="PF06439"/>
    </source>
</evidence>
<proteinExistence type="predicted"/>
<evidence type="ECO:0000313" key="4">
    <source>
        <dbReference type="Proteomes" id="UP000317243"/>
    </source>
</evidence>
<name>A0A5C5X4K7_9PLAN</name>
<feature type="domain" description="3-keto-alpha-glucoside-1,2-lyase/3-keto-2-hydroxy-glucal hydratase" evidence="2">
    <location>
        <begin position="44"/>
        <end position="221"/>
    </location>
</feature>
<evidence type="ECO:0000256" key="1">
    <source>
        <dbReference type="SAM" id="SignalP"/>
    </source>
</evidence>
<dbReference type="AlphaFoldDB" id="A0A5C5X4K7"/>
<accession>A0A5C5X4K7</accession>
<dbReference type="Gene3D" id="2.60.120.560">
    <property type="entry name" value="Exo-inulinase, domain 1"/>
    <property type="match status" value="1"/>
</dbReference>
<gene>
    <name evidence="3" type="ORF">KOR42_14160</name>
</gene>
<dbReference type="Pfam" id="PF06439">
    <property type="entry name" value="3keto-disac_hyd"/>
    <property type="match status" value="1"/>
</dbReference>
<feature type="signal peptide" evidence="1">
    <location>
        <begin position="1"/>
        <end position="30"/>
    </location>
</feature>
<keyword evidence="4" id="KW-1185">Reference proteome</keyword>
<sequence length="240" mass="26714" precursor="true">MLQRRFFASFLTAVLSAAWMCLVISPSVHAEEAAEIAPATGREIKLFDGKSLKNWKETDFGGQGEAHVEDGILLIDQGEPLSGINWSGEKLPNVNYEISLEAKRVDGNDFFCAITFPVVENPCTLVLGGWGGSLIGLSNVNDFDASENDTTDYYSFENGKWYKIRLRVDEEMIRAWIDGEQVVKLNHKDNRISVRIEMELSKPLGLATFQTTGAIRNFTLRELQPKARDSKAAPTPKGEN</sequence>
<dbReference type="Proteomes" id="UP000317243">
    <property type="component" value="Unassembled WGS sequence"/>
</dbReference>
<dbReference type="EMBL" id="SIHI01000001">
    <property type="protein sequence ID" value="TWT58047.1"/>
    <property type="molecule type" value="Genomic_DNA"/>
</dbReference>
<reference evidence="3 4" key="1">
    <citation type="submission" date="2019-02" db="EMBL/GenBank/DDBJ databases">
        <title>Deep-cultivation of Planctomycetes and their phenomic and genomic characterization uncovers novel biology.</title>
        <authorList>
            <person name="Wiegand S."/>
            <person name="Jogler M."/>
            <person name="Boedeker C."/>
            <person name="Pinto D."/>
            <person name="Vollmers J."/>
            <person name="Rivas-Marin E."/>
            <person name="Kohn T."/>
            <person name="Peeters S.H."/>
            <person name="Heuer A."/>
            <person name="Rast P."/>
            <person name="Oberbeckmann S."/>
            <person name="Bunk B."/>
            <person name="Jeske O."/>
            <person name="Meyerdierks A."/>
            <person name="Storesund J.E."/>
            <person name="Kallscheuer N."/>
            <person name="Luecker S."/>
            <person name="Lage O.M."/>
            <person name="Pohl T."/>
            <person name="Merkel B.J."/>
            <person name="Hornburger P."/>
            <person name="Mueller R.-W."/>
            <person name="Bruemmer F."/>
            <person name="Labrenz M."/>
            <person name="Spormann A.M."/>
            <person name="Op Den Camp H."/>
            <person name="Overmann J."/>
            <person name="Amann R."/>
            <person name="Jetten M.S.M."/>
            <person name="Mascher T."/>
            <person name="Medema M.H."/>
            <person name="Devos D.P."/>
            <person name="Kaster A.-K."/>
            <person name="Ovreas L."/>
            <person name="Rohde M."/>
            <person name="Galperin M.Y."/>
            <person name="Jogler C."/>
        </authorList>
    </citation>
    <scope>NUCLEOTIDE SEQUENCE [LARGE SCALE GENOMIC DNA]</scope>
    <source>
        <strain evidence="3 4">KOR42</strain>
    </source>
</reference>
<dbReference type="InterPro" id="IPR010496">
    <property type="entry name" value="AL/BT2_dom"/>
</dbReference>
<keyword evidence="1" id="KW-0732">Signal</keyword>
<dbReference type="OrthoDB" id="282033at2"/>